<dbReference type="GO" id="GO:0110078">
    <property type="term" value="C:TTT Hsp90 cochaperone complex"/>
    <property type="evidence" value="ECO:0007669"/>
    <property type="project" value="InterPro"/>
</dbReference>
<dbReference type="Pfam" id="PF10521">
    <property type="entry name" value="Tti2"/>
    <property type="match status" value="1"/>
</dbReference>
<comment type="similarity">
    <text evidence="1">Belongs to the TTI2 family.</text>
</comment>
<dbReference type="InterPro" id="IPR016024">
    <property type="entry name" value="ARM-type_fold"/>
</dbReference>
<evidence type="ECO:0000313" key="4">
    <source>
        <dbReference type="Proteomes" id="UP000189513"/>
    </source>
</evidence>
<accession>A0A1V2L5Z6</accession>
<dbReference type="STRING" id="36022.A0A1V2L5Z6"/>
<protein>
    <submittedName>
        <fullName evidence="3">TEL2-interacting protein 2</fullName>
    </submittedName>
</protein>
<dbReference type="GO" id="GO:0005829">
    <property type="term" value="C:cytosol"/>
    <property type="evidence" value="ECO:0007669"/>
    <property type="project" value="TreeGrafter"/>
</dbReference>
<dbReference type="VEuPathDB" id="FungiDB:BON22_2948"/>
<organism evidence="3 4">
    <name type="scientific">Cyberlindnera fabianii</name>
    <name type="common">Yeast</name>
    <name type="synonym">Hansenula fabianii</name>
    <dbReference type="NCBI Taxonomy" id="36022"/>
    <lineage>
        <taxon>Eukaryota</taxon>
        <taxon>Fungi</taxon>
        <taxon>Dikarya</taxon>
        <taxon>Ascomycota</taxon>
        <taxon>Saccharomycotina</taxon>
        <taxon>Saccharomycetes</taxon>
        <taxon>Phaffomycetales</taxon>
        <taxon>Phaffomycetaceae</taxon>
        <taxon>Cyberlindnera</taxon>
    </lineage>
</organism>
<comment type="caution">
    <text evidence="3">The sequence shown here is derived from an EMBL/GenBank/DDBJ whole genome shotgun (WGS) entry which is preliminary data.</text>
</comment>
<dbReference type="PANTHER" id="PTHR32226:SF2">
    <property type="entry name" value="TELO2-INTERACTING PROTEIN 2"/>
    <property type="match status" value="1"/>
</dbReference>
<sequence>MSWPQAVNLALGGLPLKDALTEDIKRDVEHIVKEVSLDVLLKCIHQRAHAAALISRMGSMQKDELNQCLSEVLQQLELPTMEWIWHPDEVTMQTPEYSKQMEFKQRAQVLLILLGELITTLGCDGTAQCLGQYSMVTPWCDSECVTISKSIIDSSSFKEEELQKVIATIQTDMKTLPKPSKVSQAGYKKIAYSNQSALRPRLGFGVEEDSRAQWKTSHIRAIPLTAFLIQQLSSKGIKDNWWIISPTILNILDDHDASIKLCGVHLLSYLLDIVSPDYLKLTGLFQIFYDAMKPLLTYLPDLTPIPLSVQIMETLYPTLLKLFKAVSTPEEYNVRIIELITDGIFFSLNAIRDHFKILEVLLQQLQVLITELKSTTIKILPRLVYNLGMVISDPFIDLHESLFYRGMEVLITTELNCWERLDGHKYDLLGFCVLSWKREQKSDRVSRKIKAATVLLDRIVGITDEDWDELIRLDGAVEDLKTLVKSSTTNSLT</sequence>
<name>A0A1V2L5Z6_CYBFA</name>
<dbReference type="PANTHER" id="PTHR32226">
    <property type="entry name" value="TELO2-INTERACTING PROTEIN 2"/>
    <property type="match status" value="1"/>
</dbReference>
<dbReference type="EMBL" id="MPUK01000005">
    <property type="protein sequence ID" value="ONH66995.1"/>
    <property type="molecule type" value="Genomic_DNA"/>
</dbReference>
<dbReference type="PROSITE" id="PS50077">
    <property type="entry name" value="HEAT_REPEAT"/>
    <property type="match status" value="1"/>
</dbReference>
<dbReference type="AlphaFoldDB" id="A0A1V2L5Z6"/>
<evidence type="ECO:0000256" key="2">
    <source>
        <dbReference type="PROSITE-ProRule" id="PRU00103"/>
    </source>
</evidence>
<dbReference type="GO" id="GO:0005634">
    <property type="term" value="C:nucleus"/>
    <property type="evidence" value="ECO:0007669"/>
    <property type="project" value="TreeGrafter"/>
</dbReference>
<keyword evidence="4" id="KW-1185">Reference proteome</keyword>
<dbReference type="OMA" id="LRANFML"/>
<gene>
    <name evidence="3" type="ORF">BON22_2948</name>
</gene>
<feature type="repeat" description="HEAT" evidence="2">
    <location>
        <begin position="244"/>
        <end position="280"/>
    </location>
</feature>
<proteinExistence type="inferred from homology"/>
<dbReference type="InterPro" id="IPR018870">
    <property type="entry name" value="Tti2"/>
</dbReference>
<dbReference type="InterPro" id="IPR021133">
    <property type="entry name" value="HEAT_type_2"/>
</dbReference>
<dbReference type="SUPFAM" id="SSF48371">
    <property type="entry name" value="ARM repeat"/>
    <property type="match status" value="1"/>
</dbReference>
<reference evidence="4" key="1">
    <citation type="journal article" date="2017" name="Genome Announc.">
        <title>Genome sequences of Cyberlindnera fabianii 65, Pichia kudriavzevii 129, and Saccharomyces cerevisiae 131 isolated from fermented masau fruits in Zimbabwe.</title>
        <authorList>
            <person name="van Rijswijck I.M.H."/>
            <person name="Derks M.F.L."/>
            <person name="Abee T."/>
            <person name="de Ridder D."/>
            <person name="Smid E.J."/>
        </authorList>
    </citation>
    <scope>NUCLEOTIDE SEQUENCE [LARGE SCALE GENOMIC DNA]</scope>
    <source>
        <strain evidence="4">65</strain>
    </source>
</reference>
<dbReference type="Proteomes" id="UP000189513">
    <property type="component" value="Unassembled WGS sequence"/>
</dbReference>
<evidence type="ECO:0000256" key="1">
    <source>
        <dbReference type="ARBA" id="ARBA00034736"/>
    </source>
</evidence>
<evidence type="ECO:0000313" key="3">
    <source>
        <dbReference type="EMBL" id="ONH66995.1"/>
    </source>
</evidence>